<feature type="binding site" evidence="7">
    <location>
        <begin position="292"/>
        <end position="296"/>
    </location>
    <ligand>
        <name>FMN</name>
        <dbReference type="ChEBI" id="CHEBI:58210"/>
    </ligand>
</feature>
<dbReference type="SUPFAM" id="SSF103263">
    <property type="entry name" value="Chorismate synthase, AroC"/>
    <property type="match status" value="1"/>
</dbReference>
<evidence type="ECO:0000256" key="7">
    <source>
        <dbReference type="HAMAP-Rule" id="MF_00300"/>
    </source>
</evidence>
<dbReference type="PANTHER" id="PTHR21085">
    <property type="entry name" value="CHORISMATE SYNTHASE"/>
    <property type="match status" value="1"/>
</dbReference>
<dbReference type="NCBIfam" id="TIGR00033">
    <property type="entry name" value="aroC"/>
    <property type="match status" value="1"/>
</dbReference>
<sequence length="361" mass="38851">MAGNTFGKVFTVTTFGESHGPGIGVIVDGCPPGTALKSEDFVHDMARRRPGKRSFESPRKEEDRVEILSGVFEGLTTGTPIALFIRNRDADSRPYEKMRNIFRPGHADYSYFKRYGHVDFRGGGRASARETAARVAAGVVADKILSPIGTKVVCYTIELGCVRAEHFDIALMDESPFYCPDPDASRLMEEAAQKARNQGDSIGGIVEIRVTSCPAGLGEPVFDKLEADLAKAVMSVGAVKGVEIGAGFEAARLAGSKNNDPITPDGFASNNAGGILGGISNGDEIIIRAAVKPIPSISIEQDTIDRNGNPVKLTITGRHDATAIPRINPVLEAMVRITLADHYLRYMQVVRLKTEESMLST</sequence>
<organism evidence="9">
    <name type="scientific">uncultured Desulfobacterium sp</name>
    <dbReference type="NCBI Taxonomy" id="201089"/>
    <lineage>
        <taxon>Bacteria</taxon>
        <taxon>Pseudomonadati</taxon>
        <taxon>Thermodesulfobacteriota</taxon>
        <taxon>Desulfobacteria</taxon>
        <taxon>Desulfobacterales</taxon>
        <taxon>Desulfobacteriaceae</taxon>
        <taxon>Desulfobacterium</taxon>
        <taxon>environmental samples</taxon>
    </lineage>
</organism>
<feature type="binding site" evidence="7">
    <location>
        <position position="48"/>
    </location>
    <ligand>
        <name>NADP(+)</name>
        <dbReference type="ChEBI" id="CHEBI:58349"/>
    </ligand>
</feature>
<comment type="caution">
    <text evidence="7">Lacks conserved residue(s) required for the propagation of feature annotation.</text>
</comment>
<name>A0A445MRU3_9BACT</name>
<dbReference type="GO" id="GO:0009423">
    <property type="term" value="P:chorismate biosynthetic process"/>
    <property type="evidence" value="ECO:0007669"/>
    <property type="project" value="UniProtKB-UniRule"/>
</dbReference>
<comment type="subunit">
    <text evidence="7">Homotetramer.</text>
</comment>
<protein>
    <recommendedName>
        <fullName evidence="3 7">Chorismate synthase</fullName>
        <shortName evidence="7">CS</shortName>
        <ecNumber evidence="3 7">4.2.3.5</ecNumber>
    </recommendedName>
    <alternativeName>
        <fullName evidence="7">5-enolpyruvylshikimate-3-phosphate phospholyase</fullName>
    </alternativeName>
</protein>
<evidence type="ECO:0000256" key="2">
    <source>
        <dbReference type="ARBA" id="ARBA00008014"/>
    </source>
</evidence>
<evidence type="ECO:0000256" key="4">
    <source>
        <dbReference type="ARBA" id="ARBA00022605"/>
    </source>
</evidence>
<dbReference type="EC" id="4.2.3.5" evidence="3 7"/>
<keyword evidence="7" id="KW-0274">FAD</keyword>
<proteinExistence type="inferred from homology"/>
<comment type="cofactor">
    <cofactor evidence="7 8">
        <name>FMNH2</name>
        <dbReference type="ChEBI" id="CHEBI:57618"/>
    </cofactor>
    <text evidence="7 8">Reduced FMN (FMNH(2)).</text>
</comment>
<dbReference type="PANTHER" id="PTHR21085:SF0">
    <property type="entry name" value="CHORISMATE SYNTHASE"/>
    <property type="match status" value="1"/>
</dbReference>
<dbReference type="PROSITE" id="PS00787">
    <property type="entry name" value="CHORISMATE_SYNTHASE_1"/>
    <property type="match status" value="1"/>
</dbReference>
<dbReference type="InterPro" id="IPR000453">
    <property type="entry name" value="Chorismate_synth"/>
</dbReference>
<dbReference type="NCBIfam" id="NF003793">
    <property type="entry name" value="PRK05382.1"/>
    <property type="match status" value="1"/>
</dbReference>
<dbReference type="GO" id="GO:0009073">
    <property type="term" value="P:aromatic amino acid family biosynthetic process"/>
    <property type="evidence" value="ECO:0007669"/>
    <property type="project" value="UniProtKB-KW"/>
</dbReference>
<dbReference type="GO" id="GO:0008652">
    <property type="term" value="P:amino acid biosynthetic process"/>
    <property type="evidence" value="ECO:0007669"/>
    <property type="project" value="UniProtKB-KW"/>
</dbReference>
<evidence type="ECO:0000256" key="6">
    <source>
        <dbReference type="ARBA" id="ARBA00023239"/>
    </source>
</evidence>
<keyword evidence="7" id="KW-0288">FMN</keyword>
<accession>A0A445MRU3</accession>
<dbReference type="GO" id="GO:0004107">
    <property type="term" value="F:chorismate synthase activity"/>
    <property type="evidence" value="ECO:0007669"/>
    <property type="project" value="UniProtKB-UniRule"/>
</dbReference>
<dbReference type="InterPro" id="IPR020541">
    <property type="entry name" value="Chorismate_synthase_CS"/>
</dbReference>
<evidence type="ECO:0000256" key="8">
    <source>
        <dbReference type="RuleBase" id="RU000605"/>
    </source>
</evidence>
<dbReference type="PROSITE" id="PS00788">
    <property type="entry name" value="CHORISMATE_SYNTHASE_2"/>
    <property type="match status" value="1"/>
</dbReference>
<evidence type="ECO:0000256" key="3">
    <source>
        <dbReference type="ARBA" id="ARBA00013036"/>
    </source>
</evidence>
<dbReference type="Pfam" id="PF01264">
    <property type="entry name" value="Chorismate_synt"/>
    <property type="match status" value="1"/>
</dbReference>
<comment type="function">
    <text evidence="7">Catalyzes the anti-1,4-elimination of the C-3 phosphate and the C-6 proR hydrogen from 5-enolpyruvylshikimate-3-phosphate (EPSP) to yield chorismate, which is the branch point compound that serves as the starting substrate for the three terminal pathways of aromatic amino acid biosynthesis. This reaction introduces a second double bond into the aromatic ring system.</text>
</comment>
<dbReference type="GO" id="GO:0010181">
    <property type="term" value="F:FMN binding"/>
    <property type="evidence" value="ECO:0007669"/>
    <property type="project" value="TreeGrafter"/>
</dbReference>
<dbReference type="InterPro" id="IPR035904">
    <property type="entry name" value="Chorismate_synth_AroC_sf"/>
</dbReference>
<feature type="binding site" evidence="7">
    <location>
        <position position="277"/>
    </location>
    <ligand>
        <name>FMN</name>
        <dbReference type="ChEBI" id="CHEBI:58210"/>
    </ligand>
</feature>
<dbReference type="GO" id="GO:0005829">
    <property type="term" value="C:cytosol"/>
    <property type="evidence" value="ECO:0007669"/>
    <property type="project" value="TreeGrafter"/>
</dbReference>
<keyword evidence="6 7" id="KW-0456">Lyase</keyword>
<keyword evidence="7" id="KW-0521">NADP</keyword>
<feature type="binding site" evidence="7">
    <location>
        <position position="318"/>
    </location>
    <ligand>
        <name>FMN</name>
        <dbReference type="ChEBI" id="CHEBI:58210"/>
    </ligand>
</feature>
<evidence type="ECO:0000256" key="5">
    <source>
        <dbReference type="ARBA" id="ARBA00023141"/>
    </source>
</evidence>
<comment type="pathway">
    <text evidence="1 7 8">Metabolic intermediate biosynthesis; chorismate biosynthesis; chorismate from D-erythrose 4-phosphate and phosphoenolpyruvate: step 7/7.</text>
</comment>
<dbReference type="AlphaFoldDB" id="A0A445MRU3"/>
<keyword evidence="5 7" id="KW-0057">Aromatic amino acid biosynthesis</keyword>
<keyword evidence="7" id="KW-0285">Flavoprotein</keyword>
<feature type="binding site" evidence="7">
    <location>
        <begin position="125"/>
        <end position="127"/>
    </location>
    <ligand>
        <name>FMN</name>
        <dbReference type="ChEBI" id="CHEBI:58210"/>
    </ligand>
</feature>
<comment type="catalytic activity">
    <reaction evidence="7 8">
        <text>5-O-(1-carboxyvinyl)-3-phosphoshikimate = chorismate + phosphate</text>
        <dbReference type="Rhea" id="RHEA:21020"/>
        <dbReference type="ChEBI" id="CHEBI:29748"/>
        <dbReference type="ChEBI" id="CHEBI:43474"/>
        <dbReference type="ChEBI" id="CHEBI:57701"/>
        <dbReference type="EC" id="4.2.3.5"/>
    </reaction>
</comment>
<dbReference type="EMBL" id="OJIN01000031">
    <property type="protein sequence ID" value="SPD72178.1"/>
    <property type="molecule type" value="Genomic_DNA"/>
</dbReference>
<keyword evidence="4 7" id="KW-0028">Amino-acid biosynthesis</keyword>
<evidence type="ECO:0000313" key="9">
    <source>
        <dbReference type="EMBL" id="SPD72178.1"/>
    </source>
</evidence>
<comment type="similarity">
    <text evidence="2 7 8">Belongs to the chorismate synthase family.</text>
</comment>
<gene>
    <name evidence="7 9" type="primary">aroC</name>
    <name evidence="9" type="ORF">PITCH_A1260001</name>
</gene>
<reference evidence="9" key="1">
    <citation type="submission" date="2018-01" db="EMBL/GenBank/DDBJ databases">
        <authorList>
            <person name="Regsiter A."/>
            <person name="William W."/>
        </authorList>
    </citation>
    <scope>NUCLEOTIDE SEQUENCE</scope>
    <source>
        <strain evidence="9">TRIP AH-1</strain>
    </source>
</reference>
<dbReference type="UniPathway" id="UPA00053">
    <property type="reaction ID" value="UER00090"/>
</dbReference>
<dbReference type="Gene3D" id="3.60.150.10">
    <property type="entry name" value="Chorismate synthase AroC"/>
    <property type="match status" value="1"/>
</dbReference>
<dbReference type="HAMAP" id="MF_00300">
    <property type="entry name" value="Chorismate_synth"/>
    <property type="match status" value="1"/>
</dbReference>
<evidence type="ECO:0000256" key="1">
    <source>
        <dbReference type="ARBA" id="ARBA00005044"/>
    </source>
</evidence>
<dbReference type="PIRSF" id="PIRSF001456">
    <property type="entry name" value="Chorismate_synth"/>
    <property type="match status" value="1"/>
</dbReference>
<dbReference type="CDD" id="cd07304">
    <property type="entry name" value="Chorismate_synthase"/>
    <property type="match status" value="1"/>
</dbReference>